<dbReference type="EMBL" id="KZ825814">
    <property type="protein sequence ID" value="PYH98188.1"/>
    <property type="molecule type" value="Genomic_DNA"/>
</dbReference>
<keyword evidence="1" id="KW-0175">Coiled coil</keyword>
<dbReference type="STRING" id="1448320.A0A319EBQ2"/>
<dbReference type="OrthoDB" id="3532430at2759"/>
<evidence type="ECO:0000313" key="3">
    <source>
        <dbReference type="EMBL" id="PYH98188.1"/>
    </source>
</evidence>
<dbReference type="Gene3D" id="1.20.5.50">
    <property type="match status" value="1"/>
</dbReference>
<protein>
    <submittedName>
        <fullName evidence="3">Uncharacterized protein</fullName>
    </submittedName>
</protein>
<keyword evidence="4" id="KW-1185">Reference proteome</keyword>
<feature type="compositionally biased region" description="Basic and acidic residues" evidence="2">
    <location>
        <begin position="78"/>
        <end position="88"/>
    </location>
</feature>
<dbReference type="AlphaFoldDB" id="A0A319EBQ2"/>
<feature type="region of interest" description="Disordered" evidence="2">
    <location>
        <begin position="744"/>
        <end position="776"/>
    </location>
</feature>
<dbReference type="VEuPathDB" id="FungiDB:BO71DRAFT_345466"/>
<sequence>MITRQTSRRKRRNSSISSPVPPSPASGRTTRQSESHVAASPYETPRRSSKRVRFSTSGPERQNGLDSSTGLTPALRRTSFDVRKDGDSVTRTPSRRLRRRSTPLPQSRRYTDSTLGDTPLSERVVQFTPLRQILDARTQRRIRRVGLSTEINQLERDKRDSAQYEKKLQSLLQERDSLKQELDSVKRSRSLSESQSINDETTWISPQSMIEQVESENNRLKERLSLPSPDSHHDQCSIANTEGETMIINDSGWECDTVLISDSPDIRGLDGRQVSIPGDLSLLSHSYANADASTQASLPDKERDADIRKLSADLEAARNEKRSLFDACRARIASFDGTAIGGHLRRPSPPPDFFDQILPTLTQTLSRASDATHALNSIKDQISSLGFPGDDAEDAISTMRDRFRSARLELERAVPGETANASLDDGDATLSALVKRVEMLVKSLGDEQTRVEGSVGRENAIRGQFDTLLVRYEASSKKINDLEESIAASAGDMLHTRMRMNELENEGKEQAVGIERLNTALNKYREEVKGLEALVTQLEEDKTRSHEVHKQRLEELQQKVDEHEKARRAAESTVGERETRIRELQEIVEQNRVRVCDLETKAESIDMERQQAIQRLEQEAAEQQKRQEQEVGLMNVLVSELNTSLEEAKSDIERLRRSNTDMENQLQQEFEARDNLLDRWAAEQARSFAVMKETVNSERRKAKVRTANWELRSDELRSDNTNSEPITPVSMTRFVDVEVGRGKQRKRLDSGIGILTDDLEDMDNLPETLPSDPADL</sequence>
<organism evidence="3 4">
    <name type="scientific">Aspergillus ellipticus CBS 707.79</name>
    <dbReference type="NCBI Taxonomy" id="1448320"/>
    <lineage>
        <taxon>Eukaryota</taxon>
        <taxon>Fungi</taxon>
        <taxon>Dikarya</taxon>
        <taxon>Ascomycota</taxon>
        <taxon>Pezizomycotina</taxon>
        <taxon>Eurotiomycetes</taxon>
        <taxon>Eurotiomycetidae</taxon>
        <taxon>Eurotiales</taxon>
        <taxon>Aspergillaceae</taxon>
        <taxon>Aspergillus</taxon>
        <taxon>Aspergillus subgen. Circumdati</taxon>
    </lineage>
</organism>
<accession>A0A319EBQ2</accession>
<feature type="compositionally biased region" description="Polar residues" evidence="2">
    <location>
        <begin position="191"/>
        <end position="203"/>
    </location>
</feature>
<feature type="compositionally biased region" description="Basic residues" evidence="2">
    <location>
        <begin position="1"/>
        <end position="13"/>
    </location>
</feature>
<evidence type="ECO:0000256" key="1">
    <source>
        <dbReference type="SAM" id="Coils"/>
    </source>
</evidence>
<dbReference type="GO" id="GO:0007076">
    <property type="term" value="P:mitotic chromosome condensation"/>
    <property type="evidence" value="ECO:0007669"/>
    <property type="project" value="TreeGrafter"/>
</dbReference>
<dbReference type="Proteomes" id="UP000247810">
    <property type="component" value="Unassembled WGS sequence"/>
</dbReference>
<dbReference type="GO" id="GO:0000796">
    <property type="term" value="C:condensin complex"/>
    <property type="evidence" value="ECO:0007669"/>
    <property type="project" value="TreeGrafter"/>
</dbReference>
<evidence type="ECO:0000313" key="4">
    <source>
        <dbReference type="Proteomes" id="UP000247810"/>
    </source>
</evidence>
<reference evidence="3 4" key="1">
    <citation type="submission" date="2018-02" db="EMBL/GenBank/DDBJ databases">
        <title>The genomes of Aspergillus section Nigri reveals drivers in fungal speciation.</title>
        <authorList>
            <consortium name="DOE Joint Genome Institute"/>
            <person name="Vesth T.C."/>
            <person name="Nybo J."/>
            <person name="Theobald S."/>
            <person name="Brandl J."/>
            <person name="Frisvad J.C."/>
            <person name="Nielsen K.F."/>
            <person name="Lyhne E.K."/>
            <person name="Kogle M.E."/>
            <person name="Kuo A."/>
            <person name="Riley R."/>
            <person name="Clum A."/>
            <person name="Nolan M."/>
            <person name="Lipzen A."/>
            <person name="Salamov A."/>
            <person name="Henrissat B."/>
            <person name="Wiebenga A."/>
            <person name="De vries R.P."/>
            <person name="Grigoriev I.V."/>
            <person name="Mortensen U.H."/>
            <person name="Andersen M.R."/>
            <person name="Baker S.E."/>
        </authorList>
    </citation>
    <scope>NUCLEOTIDE SEQUENCE [LARGE SCALE GENOMIC DNA]</scope>
    <source>
        <strain evidence="3 4">CBS 707.79</strain>
    </source>
</reference>
<evidence type="ECO:0000256" key="2">
    <source>
        <dbReference type="SAM" id="MobiDB-lite"/>
    </source>
</evidence>
<dbReference type="PANTHER" id="PTHR43941:SF5">
    <property type="entry name" value="ELKS_RAB6-INTERACTING_CAST FAMILY PROTEIN"/>
    <property type="match status" value="1"/>
</dbReference>
<feature type="coiled-coil region" evidence="1">
    <location>
        <begin position="602"/>
        <end position="679"/>
    </location>
</feature>
<feature type="region of interest" description="Disordered" evidence="2">
    <location>
        <begin position="182"/>
        <end position="203"/>
    </location>
</feature>
<feature type="coiled-coil region" evidence="1">
    <location>
        <begin position="514"/>
        <end position="573"/>
    </location>
</feature>
<dbReference type="GO" id="GO:0000785">
    <property type="term" value="C:chromatin"/>
    <property type="evidence" value="ECO:0007669"/>
    <property type="project" value="TreeGrafter"/>
</dbReference>
<feature type="region of interest" description="Disordered" evidence="2">
    <location>
        <begin position="1"/>
        <end position="117"/>
    </location>
</feature>
<name>A0A319EBQ2_9EURO</name>
<dbReference type="GO" id="GO:0000793">
    <property type="term" value="C:condensed chromosome"/>
    <property type="evidence" value="ECO:0007669"/>
    <property type="project" value="TreeGrafter"/>
</dbReference>
<dbReference type="PANTHER" id="PTHR43941">
    <property type="entry name" value="STRUCTURAL MAINTENANCE OF CHROMOSOMES PROTEIN 2"/>
    <property type="match status" value="1"/>
</dbReference>
<proteinExistence type="predicted"/>
<gene>
    <name evidence="3" type="ORF">BO71DRAFT_345466</name>
</gene>
<dbReference type="GO" id="GO:0003682">
    <property type="term" value="F:chromatin binding"/>
    <property type="evidence" value="ECO:0007669"/>
    <property type="project" value="TreeGrafter"/>
</dbReference>
<feature type="compositionally biased region" description="Polar residues" evidence="2">
    <location>
        <begin position="54"/>
        <end position="71"/>
    </location>
</feature>